<dbReference type="CDD" id="cd00063">
    <property type="entry name" value="FN3"/>
    <property type="match status" value="4"/>
</dbReference>
<dbReference type="InterPro" id="IPR013783">
    <property type="entry name" value="Ig-like_fold"/>
</dbReference>
<dbReference type="InterPro" id="IPR006644">
    <property type="entry name" value="Cadg"/>
</dbReference>
<evidence type="ECO:0000313" key="5">
    <source>
        <dbReference type="Proteomes" id="UP000283077"/>
    </source>
</evidence>
<evidence type="ECO:0000313" key="4">
    <source>
        <dbReference type="EMBL" id="RVU35742.1"/>
    </source>
</evidence>
<dbReference type="SUPFAM" id="SSF56925">
    <property type="entry name" value="OMPA-like"/>
    <property type="match status" value="1"/>
</dbReference>
<dbReference type="Pfam" id="PF00041">
    <property type="entry name" value="fn3"/>
    <property type="match status" value="4"/>
</dbReference>
<dbReference type="InterPro" id="IPR015919">
    <property type="entry name" value="Cadherin-like_sf"/>
</dbReference>
<dbReference type="Pfam" id="PF01389">
    <property type="entry name" value="OmpA_membrane"/>
    <property type="match status" value="1"/>
</dbReference>
<evidence type="ECO:0000256" key="1">
    <source>
        <dbReference type="ARBA" id="ARBA00005710"/>
    </source>
</evidence>
<dbReference type="SUPFAM" id="SSF49313">
    <property type="entry name" value="Cadherin-like"/>
    <property type="match status" value="2"/>
</dbReference>
<keyword evidence="2" id="KW-0406">Ion transport</keyword>
<dbReference type="GO" id="GO:0005509">
    <property type="term" value="F:calcium ion binding"/>
    <property type="evidence" value="ECO:0007669"/>
    <property type="project" value="InterPro"/>
</dbReference>
<dbReference type="InterPro" id="IPR000498">
    <property type="entry name" value="OmpA-like_TM_dom"/>
</dbReference>
<dbReference type="Gene3D" id="2.60.40.2810">
    <property type="match status" value="2"/>
</dbReference>
<dbReference type="SUPFAM" id="SSF141072">
    <property type="entry name" value="CalX-like"/>
    <property type="match status" value="1"/>
</dbReference>
<evidence type="ECO:0000259" key="3">
    <source>
        <dbReference type="PROSITE" id="PS50853"/>
    </source>
</evidence>
<dbReference type="InterPro" id="IPR003961">
    <property type="entry name" value="FN3_dom"/>
</dbReference>
<feature type="domain" description="Fibronectin type-III" evidence="3">
    <location>
        <begin position="1107"/>
        <end position="1196"/>
    </location>
</feature>
<dbReference type="PANTHER" id="PTHR34720">
    <property type="entry name" value="MICROCYSTIN DEPENDENT PROTEIN"/>
    <property type="match status" value="1"/>
</dbReference>
<dbReference type="PROSITE" id="PS50853">
    <property type="entry name" value="FN3"/>
    <property type="match status" value="4"/>
</dbReference>
<evidence type="ECO:0000256" key="2">
    <source>
        <dbReference type="ARBA" id="ARBA00023114"/>
    </source>
</evidence>
<keyword evidence="5" id="KW-1185">Reference proteome</keyword>
<accession>A0A437QMM6</accession>
<dbReference type="GO" id="GO:0009279">
    <property type="term" value="C:cell outer membrane"/>
    <property type="evidence" value="ECO:0007669"/>
    <property type="project" value="InterPro"/>
</dbReference>
<reference evidence="4 5" key="1">
    <citation type="submission" date="2019-01" db="EMBL/GenBank/DDBJ databases">
        <authorList>
            <person name="Chen W.-M."/>
        </authorList>
    </citation>
    <scope>NUCLEOTIDE SEQUENCE [LARGE SCALE GENOMIC DNA]</scope>
    <source>
        <strain evidence="4 5">KYPC3</strain>
    </source>
</reference>
<dbReference type="InterPro" id="IPR011250">
    <property type="entry name" value="OMP/PagP_B-barrel"/>
</dbReference>
<feature type="domain" description="Fibronectin type-III" evidence="3">
    <location>
        <begin position="933"/>
        <end position="1022"/>
    </location>
</feature>
<dbReference type="Gene3D" id="2.40.160.20">
    <property type="match status" value="1"/>
</dbReference>
<dbReference type="EMBL" id="SACS01000013">
    <property type="protein sequence ID" value="RVU35742.1"/>
    <property type="molecule type" value="Genomic_DNA"/>
</dbReference>
<name>A0A437QMM6_9GAMM</name>
<dbReference type="PANTHER" id="PTHR34720:SF9">
    <property type="entry name" value="BLR4714 PROTEIN"/>
    <property type="match status" value="1"/>
</dbReference>
<keyword evidence="2" id="KW-0812">Transmembrane</keyword>
<sequence>MLESGYGDIQTSLPFSTKARQLYASRLFSGSVNFSGTVDGVVLGSTATDGEANSTDIPGVVIEIYAANLGTDTNTGENWEFWADIFSNGLDEIDDGVIADGGDAASIVVRTQGGEDFSFEGIRVVNHLTAHTHIKFEGFRDGVSTGSETLVIDDSTNFYSDYSQLSGLTPAKFQNVDQVRITDSSSNPLFVVLDELVFADAVIPPPTITSATYNANTGALVVTGTNFTATGGATNDVVANKFTVTGEGGSTYLLTDTANVEISSATAFTLTLSATDRAAVNLIVNKNGTSSTGATTYNLAGAAGFIADSVATADLTGNGITASNVAVPAVTSATYDASTGVLTVTGTDLKSASGATNDIVANKFTLTGEGGSTYTFTDTGNAEITSGSSFSLTLSATDRAGVNLILNKNGTSSTTATTYNLAAAEDWNAGADAAVTIADLTGNGVTVSNVAVPTVTSATYNASTGALVVTATGLLNANGASNDIVANKFTLTGEGGATYTLTDTSNVEITSGSSFTLTFSMTDKDAVNLLLNKNGTSSVDATTYNLAAAEDWAAGADAAVTVADLTGNGITVSNALTAPDAPTIGAATAGDGQVSVAFSAPGSNGGAAITGYTVTSNPGSITAGGFGFTTSPITVTGLTNGTAYTFTVTATNAIGTSVASGSSGSATPKADQTITFPNPGAQNFGTAPDLGPSASASSALAVSFSSSTTGVCTITGTGTLTFVTAGSCTIDADQAGNSAWNAATTVSQTFTVNAIVPGAPTIGTATAGDTQATVTFTAPASNGGAAIIASGYTVTANPGGATGTGSSSPVTVTGLTNGVAYTFTVTATNSAGTGAASAASNSVTPAAPQTITFANPGAQNFGTTPTLTATASAGGGYVVTFTSATTGVCTITSGGLLTFVTAGSCTINADQAGDSSFLAAPQVSRTFTVNPVAPSAPTIGTATAGDTQASVAFTAPANIGGAAITGYTVTANPGGLTGTGASSPIVVATLTNGVAYTFTVTATNSAGTGSASAASNSITPAAAQTITFAAPGSQNFGTSPTLIATTDATGLVPTFTSSTTGVCTVTSGGLLTFVTAGTCTINADQAGNSSYLAATQVSRSFAVNPVLPGAPVIGTATAGNASASVTFTAPASNGGVAISGYTITSNPGGLTATGASSPIAFPGLTNGTAYTFTVVATNVVGSGAASAASNSVTPQVPNTAPVISGAPATTVVQGTPYSFVPAASDADEQTLTFSISNQPAWASFSSSSGALTGVPGLTDVGTTSGIVISVSDGTETASLAPFSITVQPANQSPVISGTPATSVDAGTLYSFTPTASDPDEGAVLTFSISNKPGWASFSTSTGALSGTPASTDVGVTSGIVMSVSDGTASASLAAFNLTVVAGNVAPVAMDSAVSTAEDNPLSVTLTAQDADADALTYEIAAQPAHGTATLQGDLLIYTPAQDFNGTDSIGFIAKDAEFSSNTATIRLTVTAVNDQPVAADDSFNLQRTSTNQYQLAVLANDSDVDTDPLTIDGASATAGTVTFNAQGLTLTVPDLYVGPISLRYTLSDGKGGRGSADVSLIITGGDASNLPVITVPADITVNATALFTRVQLGTATAVDRNGRRLRVSLINGSLFFAPGEHIVYWQATDADGNTATKAQKVSVHPLISLSKDQLVTEGNAVEVSVILNGPAPSYPVSVSYSVSGSAGANDHTLVSGVAEIASGVSTSIRFNVLEDGLADSPEDVVITLDSSLNRGSQRSSRILISEANIAPVVSLAVGQNGLDRLTVSEGDGVVTVTATVTDTNPQDQLTGNWDFGRLENVTTADTALSFDPAEQGPGLYQVSYTATDNGSPNLSTTSRVFIVVKPSLPVLSGSDSDGDLVPDNQEGFADSDGDGIPDYQDAISECNVMPTELLGQTEFVAEGEPGVCLRLGTVAAETDAGGLKIENDAVETDTTAVNIGGIFDFIAYGLPEQGKSYSLVLPQRLPVPANAIYRKFNDTTGWVDFVSNANNSVSSTLGERGFCPPPGDASWTPGLTEGHWCVQVRVQDGGPNDADGIANSAIVDPGGVAVALSSNRLPVAVADQASTRENTAVVVNVLANDTDADGDSLTITQAVSGFGTVTILADQKLSYLPNTDFTGVDTVIYSVTDGKGGTASSELVIDVVSNSAPVAVNDVAATNDKTVLLIAVLTNDTDVDGNSLRVTAASAVQGTVSIEADQRLRYTPKSGFDGVDTISYSISDGFGGTATGQVLVTVTAFKEVVVENKSSGGSMTLWALLLLGTAAVLRRSSIGVTTALLLLFSPASQSADWYLQGVAGQSSADSKQSSLAAGMPAGTVITAFDKSDFSYGVAVGYQLHPSVAIELGYQDLGDASSQFSGESLTPQQYHALLKAVSPVLVDGVSAAFRFTLWQNDRLRLEVPVGLFFWDSEIKSRMNNTELVTENDGNDWLLGLQLQYQLVNDWQLGVGYQQINLAPNDVSSWLLSVRYQF</sequence>
<dbReference type="SUPFAM" id="SSF49265">
    <property type="entry name" value="Fibronectin type III"/>
    <property type="match status" value="4"/>
</dbReference>
<dbReference type="NCBIfam" id="NF012211">
    <property type="entry name" value="tand_rpt_95"/>
    <property type="match status" value="4"/>
</dbReference>
<feature type="domain" description="Fibronectin type-III" evidence="3">
    <location>
        <begin position="756"/>
        <end position="847"/>
    </location>
</feature>
<dbReference type="Pfam" id="PF17963">
    <property type="entry name" value="Big_9"/>
    <property type="match status" value="4"/>
</dbReference>
<dbReference type="Gene3D" id="2.60.40.3440">
    <property type="match status" value="1"/>
</dbReference>
<gene>
    <name evidence="4" type="ORF">EOE67_12490</name>
</gene>
<comment type="caution">
    <text evidence="4">The sequence shown here is derived from an EMBL/GenBank/DDBJ whole genome shotgun (WGS) entry which is preliminary data.</text>
</comment>
<comment type="similarity">
    <text evidence="1">Belongs to the outer membrane OOP (TC 1.B.6) superfamily. OmpA family.</text>
</comment>
<proteinExistence type="inferred from homology"/>
<dbReference type="SMART" id="SM00736">
    <property type="entry name" value="CADG"/>
    <property type="match status" value="2"/>
</dbReference>
<dbReference type="Proteomes" id="UP000283077">
    <property type="component" value="Unassembled WGS sequence"/>
</dbReference>
<dbReference type="Pfam" id="PF05345">
    <property type="entry name" value="He_PIG"/>
    <property type="match status" value="2"/>
</dbReference>
<dbReference type="InterPro" id="IPR036116">
    <property type="entry name" value="FN3_sf"/>
</dbReference>
<protein>
    <submittedName>
        <fullName evidence="4">Tandem-95 repeat protein</fullName>
    </submittedName>
</protein>
<organism evidence="4 5">
    <name type="scientific">Rheinheimera riviphila</name>
    <dbReference type="NCBI Taxonomy" id="1834037"/>
    <lineage>
        <taxon>Bacteria</taxon>
        <taxon>Pseudomonadati</taxon>
        <taxon>Pseudomonadota</taxon>
        <taxon>Gammaproteobacteria</taxon>
        <taxon>Chromatiales</taxon>
        <taxon>Chromatiaceae</taxon>
        <taxon>Rheinheimera</taxon>
    </lineage>
</organism>
<dbReference type="GO" id="GO:0046930">
    <property type="term" value="C:pore complex"/>
    <property type="evidence" value="ECO:0007669"/>
    <property type="project" value="UniProtKB-KW"/>
</dbReference>
<dbReference type="InterPro" id="IPR038081">
    <property type="entry name" value="CalX-like_sf"/>
</dbReference>
<keyword evidence="2" id="KW-0626">Porin</keyword>
<dbReference type="SMART" id="SM00060">
    <property type="entry name" value="FN3"/>
    <property type="match status" value="4"/>
</dbReference>
<keyword evidence="2" id="KW-0813">Transport</keyword>
<dbReference type="Gene3D" id="2.60.40.10">
    <property type="entry name" value="Immunoglobulins"/>
    <property type="match status" value="7"/>
</dbReference>
<dbReference type="OrthoDB" id="7486720at2"/>
<feature type="domain" description="Fibronectin type-III" evidence="3">
    <location>
        <begin position="578"/>
        <end position="671"/>
    </location>
</feature>
<dbReference type="GO" id="GO:0015288">
    <property type="term" value="F:porin activity"/>
    <property type="evidence" value="ECO:0007669"/>
    <property type="project" value="UniProtKB-KW"/>
</dbReference>